<dbReference type="Gene3D" id="3.40.50.1820">
    <property type="entry name" value="alpha/beta hydrolase"/>
    <property type="match status" value="1"/>
</dbReference>
<evidence type="ECO:0000313" key="3">
    <source>
        <dbReference type="Proteomes" id="UP001438707"/>
    </source>
</evidence>
<proteinExistence type="predicted"/>
<comment type="caution">
    <text evidence="2">The sequence shown here is derived from an EMBL/GenBank/DDBJ whole genome shotgun (WGS) entry which is preliminary data.</text>
</comment>
<organism evidence="2 3">
    <name type="scientific">Apatococcus lobatus</name>
    <dbReference type="NCBI Taxonomy" id="904363"/>
    <lineage>
        <taxon>Eukaryota</taxon>
        <taxon>Viridiplantae</taxon>
        <taxon>Chlorophyta</taxon>
        <taxon>core chlorophytes</taxon>
        <taxon>Trebouxiophyceae</taxon>
        <taxon>Chlorellales</taxon>
        <taxon>Chlorellaceae</taxon>
        <taxon>Apatococcus</taxon>
    </lineage>
</organism>
<keyword evidence="1" id="KW-0732">Signal</keyword>
<dbReference type="Pfam" id="PF02450">
    <property type="entry name" value="LCAT"/>
    <property type="match status" value="1"/>
</dbReference>
<feature type="signal peptide" evidence="1">
    <location>
        <begin position="1"/>
        <end position="23"/>
    </location>
</feature>
<dbReference type="AlphaFoldDB" id="A0AAW1SG67"/>
<evidence type="ECO:0000256" key="1">
    <source>
        <dbReference type="SAM" id="SignalP"/>
    </source>
</evidence>
<dbReference type="EMBL" id="JALJOS010000001">
    <property type="protein sequence ID" value="KAK9844547.1"/>
    <property type="molecule type" value="Genomic_DNA"/>
</dbReference>
<evidence type="ECO:0000313" key="2">
    <source>
        <dbReference type="EMBL" id="KAK9844547.1"/>
    </source>
</evidence>
<dbReference type="GO" id="GO:0008374">
    <property type="term" value="F:O-acyltransferase activity"/>
    <property type="evidence" value="ECO:0007669"/>
    <property type="project" value="InterPro"/>
</dbReference>
<protein>
    <submittedName>
        <fullName evidence="2">Uncharacterized protein</fullName>
    </submittedName>
</protein>
<name>A0AAW1SG67_9CHLO</name>
<reference evidence="2 3" key="1">
    <citation type="journal article" date="2024" name="Nat. Commun.">
        <title>Phylogenomics reveals the evolutionary origins of lichenization in chlorophyte algae.</title>
        <authorList>
            <person name="Puginier C."/>
            <person name="Libourel C."/>
            <person name="Otte J."/>
            <person name="Skaloud P."/>
            <person name="Haon M."/>
            <person name="Grisel S."/>
            <person name="Petersen M."/>
            <person name="Berrin J.G."/>
            <person name="Delaux P.M."/>
            <person name="Dal Grande F."/>
            <person name="Keller J."/>
        </authorList>
    </citation>
    <scope>NUCLEOTIDE SEQUENCE [LARGE SCALE GENOMIC DNA]</scope>
    <source>
        <strain evidence="2 3">SAG 2145</strain>
    </source>
</reference>
<sequence length="438" mass="46628">MAPARAMSSGIKFSAVLISFITAAPAPSPSTASKAAPTPAPPAALTLPQSIRPPVFLLPGSGSSTLDAAFTTPTLQRSCGNTSTVWIQDISNLLSNATCIQQALPLTFNATSNLWQNNTNALISPHDFGGLTGVVGIPVDNPNIHPIWLAMVQMLQGQGYTVGRNLFGAPYDWRVSFYTLSRIGWFAQLQKSIETAVKANNNTKAVIAGHSLGTLVSTYFLGTYTTAAWREDNIAAYVSFSGLYGGAATAFSQFIEGSSFGFNVSSATLWSSARTWGSLTQRAPIPEIWGNRVLISSRSKNYTAGDMRQLLNDLNLPQQVATYDRIRSSIFNLTDSPLYVDVYCIMGNSIPTQTGLAYDVPAFNGSVPLSGGQATYGSGDGVVNQISLDECLSLEPVKVLNYTGQDHGSVLGNPDILKTFVGILQNYSTPIQSSAVRG</sequence>
<dbReference type="PANTHER" id="PTHR11440">
    <property type="entry name" value="LECITHIN-CHOLESTEROL ACYLTRANSFERASE-RELATED"/>
    <property type="match status" value="1"/>
</dbReference>
<dbReference type="InterPro" id="IPR003386">
    <property type="entry name" value="LACT/PDAT_acylTrfase"/>
</dbReference>
<keyword evidence="3" id="KW-1185">Reference proteome</keyword>
<dbReference type="SUPFAM" id="SSF53474">
    <property type="entry name" value="alpha/beta-Hydrolases"/>
    <property type="match status" value="1"/>
</dbReference>
<dbReference type="Proteomes" id="UP001438707">
    <property type="component" value="Unassembled WGS sequence"/>
</dbReference>
<dbReference type="InterPro" id="IPR029058">
    <property type="entry name" value="AB_hydrolase_fold"/>
</dbReference>
<dbReference type="GO" id="GO:0006629">
    <property type="term" value="P:lipid metabolic process"/>
    <property type="evidence" value="ECO:0007669"/>
    <property type="project" value="InterPro"/>
</dbReference>
<feature type="chain" id="PRO_5043710558" evidence="1">
    <location>
        <begin position="24"/>
        <end position="438"/>
    </location>
</feature>
<accession>A0AAW1SG67</accession>
<gene>
    <name evidence="2" type="ORF">WJX74_003891</name>
</gene>